<sequence length="159" mass="17429">MSHSTGRSLSNAVLLAVFCLILLCRSTTGTQYRDRSTLPAHSNFVKSQYSRNVKFQIGICGQHPSICNDTVKSGGSITCCFGIYCKDLSTDRNNCGRCGNFCGFGLTCCNGSCINLFRNKHHCGNCETACFGNAECEFGLCGYGRYDSVRPNSFSPKHW</sequence>
<comment type="caution">
    <text evidence="1">The sequence shown here is derived from an EMBL/GenBank/DDBJ whole genome shotgun (WGS) entry which is preliminary data.</text>
</comment>
<reference evidence="2" key="1">
    <citation type="journal article" date="2024" name="Proc. Natl. Acad. Sci. U.S.A.">
        <title>Extraordinary preservation of gene collinearity over three hundred million years revealed in homosporous lycophytes.</title>
        <authorList>
            <person name="Li C."/>
            <person name="Wickell D."/>
            <person name="Kuo L.Y."/>
            <person name="Chen X."/>
            <person name="Nie B."/>
            <person name="Liao X."/>
            <person name="Peng D."/>
            <person name="Ji J."/>
            <person name="Jenkins J."/>
            <person name="Williams M."/>
            <person name="Shu S."/>
            <person name="Plott C."/>
            <person name="Barry K."/>
            <person name="Rajasekar S."/>
            <person name="Grimwood J."/>
            <person name="Han X."/>
            <person name="Sun S."/>
            <person name="Hou Z."/>
            <person name="He W."/>
            <person name="Dai G."/>
            <person name="Sun C."/>
            <person name="Schmutz J."/>
            <person name="Leebens-Mack J.H."/>
            <person name="Li F.W."/>
            <person name="Wang L."/>
        </authorList>
    </citation>
    <scope>NUCLEOTIDE SEQUENCE [LARGE SCALE GENOMIC DNA]</scope>
    <source>
        <strain evidence="2">cv. PW_Plant_1</strain>
    </source>
</reference>
<evidence type="ECO:0000313" key="2">
    <source>
        <dbReference type="Proteomes" id="UP001162992"/>
    </source>
</evidence>
<organism evidence="1 2">
    <name type="scientific">Diphasiastrum complanatum</name>
    <name type="common">Issler's clubmoss</name>
    <name type="synonym">Lycopodium complanatum</name>
    <dbReference type="NCBI Taxonomy" id="34168"/>
    <lineage>
        <taxon>Eukaryota</taxon>
        <taxon>Viridiplantae</taxon>
        <taxon>Streptophyta</taxon>
        <taxon>Embryophyta</taxon>
        <taxon>Tracheophyta</taxon>
        <taxon>Lycopodiopsida</taxon>
        <taxon>Lycopodiales</taxon>
        <taxon>Lycopodiaceae</taxon>
        <taxon>Lycopodioideae</taxon>
        <taxon>Diphasiastrum</taxon>
    </lineage>
</organism>
<protein>
    <submittedName>
        <fullName evidence="1">Uncharacterized protein</fullName>
    </submittedName>
</protein>
<evidence type="ECO:0000313" key="1">
    <source>
        <dbReference type="EMBL" id="KAJ7525016.1"/>
    </source>
</evidence>
<dbReference type="Proteomes" id="UP001162992">
    <property type="component" value="Chromosome 17"/>
</dbReference>
<name>A0ACC2B5G5_DIPCM</name>
<dbReference type="EMBL" id="CM055108">
    <property type="protein sequence ID" value="KAJ7525016.1"/>
    <property type="molecule type" value="Genomic_DNA"/>
</dbReference>
<proteinExistence type="predicted"/>
<gene>
    <name evidence="1" type="ORF">O6H91_17G032500</name>
</gene>
<keyword evidence="2" id="KW-1185">Reference proteome</keyword>
<accession>A0ACC2B5G5</accession>